<evidence type="ECO:0000313" key="3">
    <source>
        <dbReference type="Proteomes" id="UP001620626"/>
    </source>
</evidence>
<keyword evidence="3" id="KW-1185">Reference proteome</keyword>
<accession>A0ABD2IP05</accession>
<feature type="signal peptide" evidence="1">
    <location>
        <begin position="1"/>
        <end position="22"/>
    </location>
</feature>
<dbReference type="AlphaFoldDB" id="A0ABD2IP05"/>
<sequence length="182" mass="20789">MFPPIILFPIILFCVSLSNVSSSHRRFGHLSEKIEDSQYDFHALKERKRLGRMDEEKLFAASEEGREMETKVSEIKSIRIGQEYEMQLAKWLDACDMRPLRKPITSLNAYEIAALSINGIQELISEALAKIGVHVDKESVKCASKAVANYKKVIMAKYEMSEKSERKHSRFGAKSIFESAEK</sequence>
<comment type="caution">
    <text evidence="2">The sequence shown here is derived from an EMBL/GenBank/DDBJ whole genome shotgun (WGS) entry which is preliminary data.</text>
</comment>
<proteinExistence type="predicted"/>
<feature type="chain" id="PRO_5044763291" evidence="1">
    <location>
        <begin position="23"/>
        <end position="182"/>
    </location>
</feature>
<protein>
    <submittedName>
        <fullName evidence="2">Uncharacterized protein</fullName>
    </submittedName>
</protein>
<dbReference type="EMBL" id="JBICBT010001289">
    <property type="protein sequence ID" value="KAL3075018.1"/>
    <property type="molecule type" value="Genomic_DNA"/>
</dbReference>
<gene>
    <name evidence="2" type="ORF">niasHT_038953</name>
</gene>
<evidence type="ECO:0000256" key="1">
    <source>
        <dbReference type="SAM" id="SignalP"/>
    </source>
</evidence>
<name>A0ABD2IP05_9BILA</name>
<dbReference type="Proteomes" id="UP001620626">
    <property type="component" value="Unassembled WGS sequence"/>
</dbReference>
<organism evidence="2 3">
    <name type="scientific">Heterodera trifolii</name>
    <dbReference type="NCBI Taxonomy" id="157864"/>
    <lineage>
        <taxon>Eukaryota</taxon>
        <taxon>Metazoa</taxon>
        <taxon>Ecdysozoa</taxon>
        <taxon>Nematoda</taxon>
        <taxon>Chromadorea</taxon>
        <taxon>Rhabditida</taxon>
        <taxon>Tylenchina</taxon>
        <taxon>Tylenchomorpha</taxon>
        <taxon>Tylenchoidea</taxon>
        <taxon>Heteroderidae</taxon>
        <taxon>Heteroderinae</taxon>
        <taxon>Heterodera</taxon>
    </lineage>
</organism>
<evidence type="ECO:0000313" key="2">
    <source>
        <dbReference type="EMBL" id="KAL3075018.1"/>
    </source>
</evidence>
<keyword evidence="1" id="KW-0732">Signal</keyword>
<reference evidence="2 3" key="1">
    <citation type="submission" date="2024-10" db="EMBL/GenBank/DDBJ databases">
        <authorList>
            <person name="Kim D."/>
        </authorList>
    </citation>
    <scope>NUCLEOTIDE SEQUENCE [LARGE SCALE GENOMIC DNA]</scope>
    <source>
        <strain evidence="2">BH-2024</strain>
    </source>
</reference>